<gene>
    <name evidence="1" type="ORF">I0C86_30955</name>
</gene>
<dbReference type="SUPFAM" id="SSF57938">
    <property type="entry name" value="DnaJ/Hsp40 cysteine-rich domain"/>
    <property type="match status" value="1"/>
</dbReference>
<name>A0ABS0H4H2_9ACTN</name>
<organism evidence="1 2">
    <name type="scientific">Plantactinospora alkalitolerans</name>
    <dbReference type="NCBI Taxonomy" id="2789879"/>
    <lineage>
        <taxon>Bacteria</taxon>
        <taxon>Bacillati</taxon>
        <taxon>Actinomycetota</taxon>
        <taxon>Actinomycetes</taxon>
        <taxon>Micromonosporales</taxon>
        <taxon>Micromonosporaceae</taxon>
        <taxon>Plantactinospora</taxon>
    </lineage>
</organism>
<dbReference type="Proteomes" id="UP000638560">
    <property type="component" value="Unassembled WGS sequence"/>
</dbReference>
<proteinExistence type="predicted"/>
<evidence type="ECO:0000313" key="2">
    <source>
        <dbReference type="Proteomes" id="UP000638560"/>
    </source>
</evidence>
<comment type="caution">
    <text evidence="1">The sequence shown here is derived from an EMBL/GenBank/DDBJ whole genome shotgun (WGS) entry which is preliminary data.</text>
</comment>
<dbReference type="EMBL" id="JADPUN010000266">
    <property type="protein sequence ID" value="MBF9133348.1"/>
    <property type="molecule type" value="Genomic_DNA"/>
</dbReference>
<dbReference type="InterPro" id="IPR036410">
    <property type="entry name" value="HSP_DnaJ_Cys-rich_dom_sf"/>
</dbReference>
<keyword evidence="2" id="KW-1185">Reference proteome</keyword>
<dbReference type="RefSeq" id="WP_196204859.1">
    <property type="nucleotide sequence ID" value="NZ_JADPUN010000266.1"/>
</dbReference>
<sequence>MPKRVNNGPGDDPDEYWFECEDCEGAGTINVPDGRDESTSVSGECPGCGGLGFYGGDEDDVEPCNKRFHPKGGGPDPRAYWYFCREPRGHTGDCDCPAVHEQLL</sequence>
<protein>
    <submittedName>
        <fullName evidence="1">Uncharacterized protein</fullName>
    </submittedName>
</protein>
<reference evidence="1 2" key="1">
    <citation type="submission" date="2020-11" db="EMBL/GenBank/DDBJ databases">
        <title>A novel isolate from a Black sea contaminated sediment with potential to produce alkanes: Plantactinospora alkalitolerans sp. nov.</title>
        <authorList>
            <person name="Carro L."/>
            <person name="Veyisoglu A."/>
            <person name="Guven K."/>
            <person name="Schumann P."/>
            <person name="Klenk H.-P."/>
            <person name="Sahin N."/>
        </authorList>
    </citation>
    <scope>NUCLEOTIDE SEQUENCE [LARGE SCALE GENOMIC DNA]</scope>
    <source>
        <strain evidence="1 2">S1510</strain>
    </source>
</reference>
<accession>A0ABS0H4H2</accession>
<evidence type="ECO:0000313" key="1">
    <source>
        <dbReference type="EMBL" id="MBF9133348.1"/>
    </source>
</evidence>